<feature type="non-terminal residue" evidence="2">
    <location>
        <position position="122"/>
    </location>
</feature>
<dbReference type="AlphaFoldDB" id="A0A5J9V8R6"/>
<feature type="non-terminal residue" evidence="2">
    <location>
        <position position="1"/>
    </location>
</feature>
<comment type="caution">
    <text evidence="2">The sequence shown here is derived from an EMBL/GenBank/DDBJ whole genome shotgun (WGS) entry which is preliminary data.</text>
</comment>
<proteinExistence type="predicted"/>
<gene>
    <name evidence="2" type="ORF">EJB05_24164</name>
</gene>
<keyword evidence="3" id="KW-1185">Reference proteome</keyword>
<dbReference type="EMBL" id="RWGY01000011">
    <property type="protein sequence ID" value="TVU32433.1"/>
    <property type="molecule type" value="Genomic_DNA"/>
</dbReference>
<dbReference type="Proteomes" id="UP000324897">
    <property type="component" value="Chromosome 1"/>
</dbReference>
<dbReference type="Gramene" id="TVU32433">
    <property type="protein sequence ID" value="TVU32433"/>
    <property type="gene ID" value="EJB05_24164"/>
</dbReference>
<organism evidence="2 3">
    <name type="scientific">Eragrostis curvula</name>
    <name type="common">weeping love grass</name>
    <dbReference type="NCBI Taxonomy" id="38414"/>
    <lineage>
        <taxon>Eukaryota</taxon>
        <taxon>Viridiplantae</taxon>
        <taxon>Streptophyta</taxon>
        <taxon>Embryophyta</taxon>
        <taxon>Tracheophyta</taxon>
        <taxon>Spermatophyta</taxon>
        <taxon>Magnoliopsida</taxon>
        <taxon>Liliopsida</taxon>
        <taxon>Poales</taxon>
        <taxon>Poaceae</taxon>
        <taxon>PACMAD clade</taxon>
        <taxon>Chloridoideae</taxon>
        <taxon>Eragrostideae</taxon>
        <taxon>Eragrostidinae</taxon>
        <taxon>Eragrostis</taxon>
    </lineage>
</organism>
<accession>A0A5J9V8R6</accession>
<name>A0A5J9V8R6_9POAL</name>
<evidence type="ECO:0000256" key="1">
    <source>
        <dbReference type="SAM" id="MobiDB-lite"/>
    </source>
</evidence>
<evidence type="ECO:0000313" key="3">
    <source>
        <dbReference type="Proteomes" id="UP000324897"/>
    </source>
</evidence>
<evidence type="ECO:0000313" key="2">
    <source>
        <dbReference type="EMBL" id="TVU32433.1"/>
    </source>
</evidence>
<protein>
    <submittedName>
        <fullName evidence="2">Uncharacterized protein</fullName>
    </submittedName>
</protein>
<reference evidence="2 3" key="1">
    <citation type="journal article" date="2019" name="Sci. Rep.">
        <title>A high-quality genome of Eragrostis curvula grass provides insights into Poaceae evolution and supports new strategies to enhance forage quality.</title>
        <authorList>
            <person name="Carballo J."/>
            <person name="Santos B.A.C.M."/>
            <person name="Zappacosta D."/>
            <person name="Garbus I."/>
            <person name="Selva J.P."/>
            <person name="Gallo C.A."/>
            <person name="Diaz A."/>
            <person name="Albertini E."/>
            <person name="Caccamo M."/>
            <person name="Echenique V."/>
        </authorList>
    </citation>
    <scope>NUCLEOTIDE SEQUENCE [LARGE SCALE GENOMIC DNA]</scope>
    <source>
        <strain evidence="3">cv. Victoria</strain>
        <tissue evidence="2">Leaf</tissue>
    </source>
</reference>
<feature type="region of interest" description="Disordered" evidence="1">
    <location>
        <begin position="1"/>
        <end position="45"/>
    </location>
</feature>
<sequence length="122" mass="12841">MRSGGACRANASAEQQSPGLSLTRARHRSRAISQRDPPPQRDPRVGIASVSAAADAALHAAAGVLQDRMCNDWVDVSAIFLLGRSDASVVCLLFTLLAGCGGGGSLLQDVRCWCPPRICLRL</sequence>